<reference evidence="3" key="2">
    <citation type="submission" date="2019-06" db="EMBL/GenBank/DDBJ databases">
        <title>Genomics analysis of Aphanomyces spp. identifies a new class of oomycete effector associated with host adaptation.</title>
        <authorList>
            <person name="Gaulin E."/>
        </authorList>
    </citation>
    <scope>NUCLEOTIDE SEQUENCE</scope>
    <source>
        <strain evidence="3">CBS 578.67</strain>
    </source>
</reference>
<organism evidence="4 5">
    <name type="scientific">Aphanomyces stellatus</name>
    <dbReference type="NCBI Taxonomy" id="120398"/>
    <lineage>
        <taxon>Eukaryota</taxon>
        <taxon>Sar</taxon>
        <taxon>Stramenopiles</taxon>
        <taxon>Oomycota</taxon>
        <taxon>Saprolegniomycetes</taxon>
        <taxon>Saprolegniales</taxon>
        <taxon>Verrucalvaceae</taxon>
        <taxon>Aphanomyces</taxon>
    </lineage>
</organism>
<evidence type="ECO:0000313" key="5">
    <source>
        <dbReference type="Proteomes" id="UP000332933"/>
    </source>
</evidence>
<feature type="region of interest" description="Disordered" evidence="1">
    <location>
        <begin position="1"/>
        <end position="69"/>
    </location>
</feature>
<sequence length="683" mass="76036">MKSQSTKTQLTKSPSLTKTPSLTRNRSLRSTAMPEHTVASPTTTSPAAPATPKAAPAPPPSRPMPPHRMHTLSKVKGVEYLQEGRQAIPPMTLHGRIVTNVDPKSRERAQKRWDALRDVVSRTPELTRITQKLQESIRVLKMKPGERKDTDVAHLYSWLMSQDNLSPLFQTMPEKMGKNICRELEFLHLRSNDVVVHQGDVGCTCFILISGLVMVFVRNPDEQEKFARLSLRRLYPPDPSVGLYGDPKPETDHVLQKTGSQVLRTAAANFGAKVATLKPGATFGEICLIEPDSKRTATVVVDSACSSANFIVLSSSSYTKMTSSQKTEGTISDHIAFLHQLYIFRSWSKMQLMRLASSMRYMVFSPQQYMQRKNAEIEYFYMILSGEAREVTSIIFNQQINNTSTHGQGPRKKHTEHKVTAELTFIGKYDVACEGLVSNKKHHLSSVDVRAETTVCCLALSVRRSRVRSVGSQVVVCSKKKLFQLSITNAAALHQKHVAHTIRVLEQVSDARQKWREARVNQATAYPDLLIKITSKMMRLSGNLCMQCGRCTHISGDSVCLFDAFLRAHDAGKPTERQYVYHKPTIAAPPAAADDDKEADASPPPEAVAEPSTNHEDAKDQPPMRSQALAEVWSRAAKHGLTPRRPATTTDPLLSQRRTKSPPDIAAEIDAVRASWPYKAFAD</sequence>
<dbReference type="Gene3D" id="2.60.120.10">
    <property type="entry name" value="Jelly Rolls"/>
    <property type="match status" value="2"/>
</dbReference>
<keyword evidence="5" id="KW-1185">Reference proteome</keyword>
<dbReference type="InterPro" id="IPR000595">
    <property type="entry name" value="cNMP-bd_dom"/>
</dbReference>
<feature type="region of interest" description="Disordered" evidence="1">
    <location>
        <begin position="589"/>
        <end position="664"/>
    </location>
</feature>
<dbReference type="PANTHER" id="PTHR23011">
    <property type="entry name" value="CYCLIC NUCLEOTIDE-BINDING DOMAIN CONTAINING PROTEIN"/>
    <property type="match status" value="1"/>
</dbReference>
<feature type="compositionally biased region" description="Low complexity" evidence="1">
    <location>
        <begin position="39"/>
        <end position="54"/>
    </location>
</feature>
<dbReference type="CDD" id="cd00038">
    <property type="entry name" value="CAP_ED"/>
    <property type="match status" value="1"/>
</dbReference>
<dbReference type="EMBL" id="VJMH01005688">
    <property type="protein sequence ID" value="KAF0693470.1"/>
    <property type="molecule type" value="Genomic_DNA"/>
</dbReference>
<proteinExistence type="predicted"/>
<feature type="compositionally biased region" description="Polar residues" evidence="1">
    <location>
        <begin position="1"/>
        <end position="30"/>
    </location>
</feature>
<dbReference type="SUPFAM" id="SSF51206">
    <property type="entry name" value="cAMP-binding domain-like"/>
    <property type="match status" value="2"/>
</dbReference>
<evidence type="ECO:0000313" key="4">
    <source>
        <dbReference type="EMBL" id="VFT92369.1"/>
    </source>
</evidence>
<reference evidence="4 5" key="1">
    <citation type="submission" date="2019-03" db="EMBL/GenBank/DDBJ databases">
        <authorList>
            <person name="Gaulin E."/>
            <person name="Dumas B."/>
        </authorList>
    </citation>
    <scope>NUCLEOTIDE SEQUENCE [LARGE SCALE GENOMIC DNA]</scope>
    <source>
        <strain evidence="4">CBS 568.67</strain>
    </source>
</reference>
<dbReference type="OrthoDB" id="2021138at2759"/>
<dbReference type="InterPro" id="IPR014710">
    <property type="entry name" value="RmlC-like_jellyroll"/>
</dbReference>
<dbReference type="EMBL" id="CAADRA010005709">
    <property type="protein sequence ID" value="VFT92369.1"/>
    <property type="molecule type" value="Genomic_DNA"/>
</dbReference>
<evidence type="ECO:0000256" key="1">
    <source>
        <dbReference type="SAM" id="MobiDB-lite"/>
    </source>
</evidence>
<dbReference type="Proteomes" id="UP000332933">
    <property type="component" value="Unassembled WGS sequence"/>
</dbReference>
<gene>
    <name evidence="4" type="primary">Aste57867_15567</name>
    <name evidence="3" type="ORF">As57867_015511</name>
    <name evidence="4" type="ORF">ASTE57867_15567</name>
</gene>
<accession>A0A485L4F3</accession>
<feature type="compositionally biased region" description="Pro residues" evidence="1">
    <location>
        <begin position="55"/>
        <end position="64"/>
    </location>
</feature>
<evidence type="ECO:0000313" key="3">
    <source>
        <dbReference type="EMBL" id="KAF0693470.1"/>
    </source>
</evidence>
<feature type="domain" description="Cyclic nucleotide-binding" evidence="2">
    <location>
        <begin position="343"/>
        <end position="389"/>
    </location>
</feature>
<dbReference type="PANTHER" id="PTHR23011:SF28">
    <property type="entry name" value="CYCLIC NUCLEOTIDE-BINDING DOMAIN CONTAINING PROTEIN"/>
    <property type="match status" value="1"/>
</dbReference>
<evidence type="ECO:0000259" key="2">
    <source>
        <dbReference type="PROSITE" id="PS50042"/>
    </source>
</evidence>
<feature type="domain" description="Cyclic nucleotide-binding" evidence="2">
    <location>
        <begin position="168"/>
        <end position="321"/>
    </location>
</feature>
<dbReference type="PROSITE" id="PS50042">
    <property type="entry name" value="CNMP_BINDING_3"/>
    <property type="match status" value="2"/>
</dbReference>
<feature type="compositionally biased region" description="Basic and acidic residues" evidence="1">
    <location>
        <begin position="613"/>
        <end position="622"/>
    </location>
</feature>
<dbReference type="InterPro" id="IPR018490">
    <property type="entry name" value="cNMP-bd_dom_sf"/>
</dbReference>
<dbReference type="AlphaFoldDB" id="A0A485L4F3"/>
<protein>
    <submittedName>
        <fullName evidence="4">Aste57867_15567 protein</fullName>
    </submittedName>
</protein>
<name>A0A485L4F3_9STRA</name>